<dbReference type="SUPFAM" id="SSF53756">
    <property type="entry name" value="UDP-Glycosyltransferase/glycogen phosphorylase"/>
    <property type="match status" value="1"/>
</dbReference>
<feature type="domain" description="Glycosyltransferase subfamily 4-like N-terminal" evidence="1">
    <location>
        <begin position="13"/>
        <end position="210"/>
    </location>
</feature>
<dbReference type="STRING" id="756272.Plabr_4174"/>
<dbReference type="OrthoDB" id="9795068at2"/>
<dbReference type="GO" id="GO:0016757">
    <property type="term" value="F:glycosyltransferase activity"/>
    <property type="evidence" value="ECO:0007669"/>
    <property type="project" value="UniProtKB-ARBA"/>
</dbReference>
<reference evidence="3" key="1">
    <citation type="submission" date="2011-02" db="EMBL/GenBank/DDBJ databases">
        <title>The complete genome of Planctomyces brasiliensis DSM 5305.</title>
        <authorList>
            <person name="Lucas S."/>
            <person name="Copeland A."/>
            <person name="Lapidus A."/>
            <person name="Bruce D."/>
            <person name="Goodwin L."/>
            <person name="Pitluck S."/>
            <person name="Kyrpides N."/>
            <person name="Mavromatis K."/>
            <person name="Pagani I."/>
            <person name="Ivanova N."/>
            <person name="Ovchinnikova G."/>
            <person name="Lu M."/>
            <person name="Detter J.C."/>
            <person name="Han C."/>
            <person name="Land M."/>
            <person name="Hauser L."/>
            <person name="Markowitz V."/>
            <person name="Cheng J.-F."/>
            <person name="Hugenholtz P."/>
            <person name="Woyke T."/>
            <person name="Wu D."/>
            <person name="Tindall B."/>
            <person name="Pomrenke H.G."/>
            <person name="Brambilla E."/>
            <person name="Klenk H.-P."/>
            <person name="Eisen J.A."/>
        </authorList>
    </citation>
    <scope>NUCLEOTIDE SEQUENCE [LARGE SCALE GENOMIC DNA]</scope>
    <source>
        <strain evidence="3">ATCC 49424 / DSM 5305 / JCM 21570 / NBRC 103401 / IFAM 1448</strain>
    </source>
</reference>
<dbReference type="PANTHER" id="PTHR45947">
    <property type="entry name" value="SULFOQUINOVOSYL TRANSFERASE SQD2"/>
    <property type="match status" value="1"/>
</dbReference>
<keyword evidence="2" id="KW-0808">Transferase</keyword>
<dbReference type="InterPro" id="IPR028098">
    <property type="entry name" value="Glyco_trans_4-like_N"/>
</dbReference>
<dbReference type="AlphaFoldDB" id="F0SI46"/>
<evidence type="ECO:0000313" key="2">
    <source>
        <dbReference type="EMBL" id="ADY61748.1"/>
    </source>
</evidence>
<dbReference type="Pfam" id="PF13692">
    <property type="entry name" value="Glyco_trans_1_4"/>
    <property type="match status" value="1"/>
</dbReference>
<dbReference type="InterPro" id="IPR050194">
    <property type="entry name" value="Glycosyltransferase_grp1"/>
</dbReference>
<proteinExistence type="predicted"/>
<dbReference type="EMBL" id="CP002546">
    <property type="protein sequence ID" value="ADY61748.1"/>
    <property type="molecule type" value="Genomic_DNA"/>
</dbReference>
<dbReference type="HOGENOM" id="CLU_009583_28_3_0"/>
<dbReference type="Gene3D" id="3.40.50.2000">
    <property type="entry name" value="Glycogen Phosphorylase B"/>
    <property type="match status" value="2"/>
</dbReference>
<dbReference type="eggNOG" id="COG0438">
    <property type="taxonomic scope" value="Bacteria"/>
</dbReference>
<gene>
    <name evidence="2" type="ordered locus">Plabr_4174</name>
</gene>
<evidence type="ECO:0000313" key="3">
    <source>
        <dbReference type="Proteomes" id="UP000006860"/>
    </source>
</evidence>
<keyword evidence="3" id="KW-1185">Reference proteome</keyword>
<dbReference type="Proteomes" id="UP000006860">
    <property type="component" value="Chromosome"/>
</dbReference>
<dbReference type="KEGG" id="pbs:Plabr_4174"/>
<organism evidence="2 3">
    <name type="scientific">Rubinisphaera brasiliensis (strain ATCC 49424 / DSM 5305 / JCM 21570 / IAM 15109 / NBRC 103401 / IFAM 1448)</name>
    <name type="common">Planctomyces brasiliensis</name>
    <dbReference type="NCBI Taxonomy" id="756272"/>
    <lineage>
        <taxon>Bacteria</taxon>
        <taxon>Pseudomonadati</taxon>
        <taxon>Planctomycetota</taxon>
        <taxon>Planctomycetia</taxon>
        <taxon>Planctomycetales</taxon>
        <taxon>Planctomycetaceae</taxon>
        <taxon>Rubinisphaera</taxon>
    </lineage>
</organism>
<dbReference type="RefSeq" id="WP_013630453.1">
    <property type="nucleotide sequence ID" value="NC_015174.1"/>
</dbReference>
<sequence>MRILILSTSDSKGGAAQVARSLVVGLRARGHEVTFAVTDKSEPGDHSTQLQYSDKSPSQLSTKVIHRLGVNQLQFQHPFPHHTSSISLKSYDVVHLHDFAFNFRHLPWICRQAPTFWTIHSMAPFTGNCIYSYGCDRWKNNCGGCPQFGQWPLTWLHRDGSTFNLRYKRWIYSRTSLQLIGVSQWITDQIRQSVMSPLPTSTIQNAVDTDIFRPIPKAQAKAEMGISPEAFTIAFATSSNVHDTRKGIDIVQSAAARLKERGISATLLPMAIGPDSTQLKAALETARLQVLSPRHIAEKEELRLYYSAADVVWHPTRADTSSMVALEAMACGTPVIAATVGGVPEVIGNAGVLIPLESPDVLATETLKLMNSPETASALSKRSRQRVVERFSIPRFLDEHEALYRSLQAQTVRSIAS</sequence>
<protein>
    <submittedName>
        <fullName evidence="2">Glycosyl transferase group 1</fullName>
    </submittedName>
</protein>
<dbReference type="Pfam" id="PF13439">
    <property type="entry name" value="Glyco_transf_4"/>
    <property type="match status" value="1"/>
</dbReference>
<evidence type="ECO:0000259" key="1">
    <source>
        <dbReference type="Pfam" id="PF13439"/>
    </source>
</evidence>
<dbReference type="PANTHER" id="PTHR45947:SF3">
    <property type="entry name" value="SULFOQUINOVOSYL TRANSFERASE SQD2"/>
    <property type="match status" value="1"/>
</dbReference>
<accession>F0SI46</accession>
<name>F0SI46_RUBBR</name>